<organism evidence="1 2">
    <name type="scientific">Mucuna pruriens</name>
    <name type="common">Velvet bean</name>
    <name type="synonym">Dolichos pruriens</name>
    <dbReference type="NCBI Taxonomy" id="157652"/>
    <lineage>
        <taxon>Eukaryota</taxon>
        <taxon>Viridiplantae</taxon>
        <taxon>Streptophyta</taxon>
        <taxon>Embryophyta</taxon>
        <taxon>Tracheophyta</taxon>
        <taxon>Spermatophyta</taxon>
        <taxon>Magnoliopsida</taxon>
        <taxon>eudicotyledons</taxon>
        <taxon>Gunneridae</taxon>
        <taxon>Pentapetalae</taxon>
        <taxon>rosids</taxon>
        <taxon>fabids</taxon>
        <taxon>Fabales</taxon>
        <taxon>Fabaceae</taxon>
        <taxon>Papilionoideae</taxon>
        <taxon>50 kb inversion clade</taxon>
        <taxon>NPAAA clade</taxon>
        <taxon>indigoferoid/millettioid clade</taxon>
        <taxon>Phaseoleae</taxon>
        <taxon>Mucuna</taxon>
    </lineage>
</organism>
<evidence type="ECO:0000313" key="1">
    <source>
        <dbReference type="EMBL" id="RDX83961.1"/>
    </source>
</evidence>
<evidence type="ECO:0000313" key="2">
    <source>
        <dbReference type="Proteomes" id="UP000257109"/>
    </source>
</evidence>
<gene>
    <name evidence="1" type="ORF">CR513_35066</name>
</gene>
<sequence>MHRILLEEEAQPVRQPQRQLKPTIINVVKKEDMKLLVVGIIYPNNWRVYIDDNKLKQVTHKDHFPSPFIDQVLERRSPNVHLLPIKGLHNLGPRSPLGNWPQYSAPGLEFTRASANTILKHYGTKSHQVSSSHLSPQEKLDAPMASKGGFSMSKKILAHHFDDWLTIPLKQQHRDEFISSLFGQSVWTPFVN</sequence>
<name>A0A371G0B9_MUCPR</name>
<keyword evidence="2" id="KW-1185">Reference proteome</keyword>
<dbReference type="InterPro" id="IPR043502">
    <property type="entry name" value="DNA/RNA_pol_sf"/>
</dbReference>
<accession>A0A371G0B9</accession>
<dbReference type="Proteomes" id="UP000257109">
    <property type="component" value="Unassembled WGS sequence"/>
</dbReference>
<dbReference type="SUPFAM" id="SSF56672">
    <property type="entry name" value="DNA/RNA polymerases"/>
    <property type="match status" value="1"/>
</dbReference>
<proteinExistence type="predicted"/>
<feature type="non-terminal residue" evidence="1">
    <location>
        <position position="1"/>
    </location>
</feature>
<reference evidence="1" key="1">
    <citation type="submission" date="2018-05" db="EMBL/GenBank/DDBJ databases">
        <title>Draft genome of Mucuna pruriens seed.</title>
        <authorList>
            <person name="Nnadi N.E."/>
            <person name="Vos R."/>
            <person name="Hasami M.H."/>
            <person name="Devisetty U.K."/>
            <person name="Aguiy J.C."/>
        </authorList>
    </citation>
    <scope>NUCLEOTIDE SEQUENCE [LARGE SCALE GENOMIC DNA]</scope>
    <source>
        <strain evidence="1">JCA_2017</strain>
    </source>
</reference>
<dbReference type="Gene3D" id="3.10.10.10">
    <property type="entry name" value="HIV Type 1 Reverse Transcriptase, subunit A, domain 1"/>
    <property type="match status" value="1"/>
</dbReference>
<protein>
    <submittedName>
        <fullName evidence="1">Uncharacterized protein</fullName>
    </submittedName>
</protein>
<dbReference type="EMBL" id="QJKJ01007193">
    <property type="protein sequence ID" value="RDX83961.1"/>
    <property type="molecule type" value="Genomic_DNA"/>
</dbReference>
<dbReference type="AlphaFoldDB" id="A0A371G0B9"/>
<dbReference type="OrthoDB" id="5985374at2759"/>
<comment type="caution">
    <text evidence="1">The sequence shown here is derived from an EMBL/GenBank/DDBJ whole genome shotgun (WGS) entry which is preliminary data.</text>
</comment>